<protein>
    <submittedName>
        <fullName evidence="1">Uncharacterized protein</fullName>
    </submittedName>
</protein>
<proteinExistence type="predicted"/>
<reference evidence="1" key="1">
    <citation type="journal article" date="2020" name="Stud. Mycol.">
        <title>101 Dothideomycetes genomes: a test case for predicting lifestyles and emergence of pathogens.</title>
        <authorList>
            <person name="Haridas S."/>
            <person name="Albert R."/>
            <person name="Binder M."/>
            <person name="Bloem J."/>
            <person name="Labutti K."/>
            <person name="Salamov A."/>
            <person name="Andreopoulos B."/>
            <person name="Baker S."/>
            <person name="Barry K."/>
            <person name="Bills G."/>
            <person name="Bluhm B."/>
            <person name="Cannon C."/>
            <person name="Castanera R."/>
            <person name="Culley D."/>
            <person name="Daum C."/>
            <person name="Ezra D."/>
            <person name="Gonzalez J."/>
            <person name="Henrissat B."/>
            <person name="Kuo A."/>
            <person name="Liang C."/>
            <person name="Lipzen A."/>
            <person name="Lutzoni F."/>
            <person name="Magnuson J."/>
            <person name="Mondo S."/>
            <person name="Nolan M."/>
            <person name="Ohm R."/>
            <person name="Pangilinan J."/>
            <person name="Park H.-J."/>
            <person name="Ramirez L."/>
            <person name="Alfaro M."/>
            <person name="Sun H."/>
            <person name="Tritt A."/>
            <person name="Yoshinaga Y."/>
            <person name="Zwiers L.-H."/>
            <person name="Turgeon B."/>
            <person name="Goodwin S."/>
            <person name="Spatafora J."/>
            <person name="Crous P."/>
            <person name="Grigoriev I."/>
        </authorList>
    </citation>
    <scope>NUCLEOTIDE SEQUENCE</scope>
    <source>
        <strain evidence="1">CBS 125425</strain>
    </source>
</reference>
<dbReference type="AlphaFoldDB" id="A0A9P4RAN1"/>
<gene>
    <name evidence="1" type="ORF">EJ04DRAFT_261898</name>
</gene>
<organism evidence="1 2">
    <name type="scientific">Polyplosphaeria fusca</name>
    <dbReference type="NCBI Taxonomy" id="682080"/>
    <lineage>
        <taxon>Eukaryota</taxon>
        <taxon>Fungi</taxon>
        <taxon>Dikarya</taxon>
        <taxon>Ascomycota</taxon>
        <taxon>Pezizomycotina</taxon>
        <taxon>Dothideomycetes</taxon>
        <taxon>Pleosporomycetidae</taxon>
        <taxon>Pleosporales</taxon>
        <taxon>Tetraplosphaeriaceae</taxon>
        <taxon>Polyplosphaeria</taxon>
    </lineage>
</organism>
<keyword evidence="2" id="KW-1185">Reference proteome</keyword>
<dbReference type="Proteomes" id="UP000799444">
    <property type="component" value="Unassembled WGS sequence"/>
</dbReference>
<evidence type="ECO:0000313" key="1">
    <source>
        <dbReference type="EMBL" id="KAF2739973.1"/>
    </source>
</evidence>
<comment type="caution">
    <text evidence="1">The sequence shown here is derived from an EMBL/GenBank/DDBJ whole genome shotgun (WGS) entry which is preliminary data.</text>
</comment>
<dbReference type="EMBL" id="ML996102">
    <property type="protein sequence ID" value="KAF2739973.1"/>
    <property type="molecule type" value="Genomic_DNA"/>
</dbReference>
<evidence type="ECO:0000313" key="2">
    <source>
        <dbReference type="Proteomes" id="UP000799444"/>
    </source>
</evidence>
<accession>A0A9P4RAN1</accession>
<name>A0A9P4RAN1_9PLEO</name>
<sequence length="273" mass="30247">MPMWPGEKASVRRKALVAMRGAARQRAESVRCETSSIWTMLCTEALKSEGPSILASRKRIRATNSKHRLDVPLLGSIGSSPPALPIREPHNHEPASPYYPHSYYMHTQMQASHLRLPPAQRQIKHPAAGRGGVSATARTVLSAIVQRISLVLHSASYRSVRFAEVYTSHHTLARNNVEIYRVPVWRIATMSKSLGCISDMGGQATRSCVSASLAAATILLRTRFSSGEPTYGWQNFKPTNECMYKEPLGSIVLSFCWSSIKPQGGWSRLAYSR</sequence>